<organism evidence="3 4">
    <name type="scientific">Microlunatus elymi</name>
    <dbReference type="NCBI Taxonomy" id="2596828"/>
    <lineage>
        <taxon>Bacteria</taxon>
        <taxon>Bacillati</taxon>
        <taxon>Actinomycetota</taxon>
        <taxon>Actinomycetes</taxon>
        <taxon>Propionibacteriales</taxon>
        <taxon>Propionibacteriaceae</taxon>
        <taxon>Microlunatus</taxon>
    </lineage>
</organism>
<dbReference type="AlphaFoldDB" id="A0A516PWZ5"/>
<dbReference type="KEGG" id="mik:FOE78_07070"/>
<name>A0A516PWZ5_9ACTN</name>
<dbReference type="InterPro" id="IPR002347">
    <property type="entry name" value="SDR_fam"/>
</dbReference>
<dbReference type="OrthoDB" id="5115951at2"/>
<dbReference type="Proteomes" id="UP000319263">
    <property type="component" value="Chromosome"/>
</dbReference>
<evidence type="ECO:0000256" key="1">
    <source>
        <dbReference type="ARBA" id="ARBA00006484"/>
    </source>
</evidence>
<dbReference type="InterPro" id="IPR036291">
    <property type="entry name" value="NAD(P)-bd_dom_sf"/>
</dbReference>
<keyword evidence="4" id="KW-1185">Reference proteome</keyword>
<dbReference type="RefSeq" id="WP_143985667.1">
    <property type="nucleotide sequence ID" value="NZ_CP041692.1"/>
</dbReference>
<proteinExistence type="inferred from homology"/>
<evidence type="ECO:0000313" key="4">
    <source>
        <dbReference type="Proteomes" id="UP000319263"/>
    </source>
</evidence>
<evidence type="ECO:0000313" key="3">
    <source>
        <dbReference type="EMBL" id="QDP95699.1"/>
    </source>
</evidence>
<dbReference type="PRINTS" id="PR00081">
    <property type="entry name" value="GDHRDH"/>
</dbReference>
<dbReference type="Pfam" id="PF00106">
    <property type="entry name" value="adh_short"/>
    <property type="match status" value="1"/>
</dbReference>
<gene>
    <name evidence="3" type="ORF">FOE78_07070</name>
</gene>
<dbReference type="SUPFAM" id="SSF51735">
    <property type="entry name" value="NAD(P)-binding Rossmann-fold domains"/>
    <property type="match status" value="1"/>
</dbReference>
<dbReference type="PANTHER" id="PTHR43669:SF6">
    <property type="entry name" value="DECAPRENYLPHOSPHORYL-2-KETO-BETA-D-ERYTHRO-PENTOSE REDUCTASE"/>
    <property type="match status" value="1"/>
</dbReference>
<comment type="similarity">
    <text evidence="1">Belongs to the short-chain dehydrogenases/reductases (SDR) family.</text>
</comment>
<dbReference type="PANTHER" id="PTHR43669">
    <property type="entry name" value="5-KETO-D-GLUCONATE 5-REDUCTASE"/>
    <property type="match status" value="1"/>
</dbReference>
<reference evidence="3 4" key="1">
    <citation type="submission" date="2019-07" db="EMBL/GenBank/DDBJ databases">
        <title>Microlunatus dokdonensis sp. nov. isolated from the rhizospheric soil of the wild plant Elymus tsukushiensis.</title>
        <authorList>
            <person name="Ghim S.-Y."/>
            <person name="Hwang Y.-J."/>
            <person name="Son J.-S."/>
            <person name="Shin J.-H."/>
        </authorList>
    </citation>
    <scope>NUCLEOTIDE SEQUENCE [LARGE SCALE GENOMIC DNA]</scope>
    <source>
        <strain evidence="3 4">KUDC0627</strain>
    </source>
</reference>
<dbReference type="Gene3D" id="3.40.50.720">
    <property type="entry name" value="NAD(P)-binding Rossmann-like Domain"/>
    <property type="match status" value="1"/>
</dbReference>
<dbReference type="GO" id="GO:0016491">
    <property type="term" value="F:oxidoreductase activity"/>
    <property type="evidence" value="ECO:0007669"/>
    <property type="project" value="UniProtKB-KW"/>
</dbReference>
<dbReference type="NCBIfam" id="NF005912">
    <property type="entry name" value="PRK07904.1"/>
    <property type="match status" value="1"/>
</dbReference>
<protein>
    <submittedName>
        <fullName evidence="3">Decaprenylphospho-beta-D-erythro-pentofuranosid-2-ulose 2-reductase</fullName>
        <ecNumber evidence="3">1.1.1.333</ecNumber>
    </submittedName>
</protein>
<evidence type="ECO:0000256" key="2">
    <source>
        <dbReference type="ARBA" id="ARBA00023002"/>
    </source>
</evidence>
<accession>A0A516PWZ5</accession>
<sequence length="256" mass="27490">MIDALGVPQSLLLLGGTSDIALAIAHRYAAVRHEQGTTLRVVLAARPGERRTPAATGLTDAGCTVTELDFEATDVESRKRVVEQAFAQGDVDLAVVAFGILGDAERAWTDPEHALELAEINYAAPVHIGALLADRFKGQGYGQIVALSSVAGERVRRSNFVYGSTKAGFDGFYLGLGEALRPFGARVLVVRPGFVRSKMTAGMAEAPLAVTPDEVAAATLAAVRDRKELIWVPNAFRYVMSGLRHVPRPLFRRLPI</sequence>
<keyword evidence="2 3" id="KW-0560">Oxidoreductase</keyword>
<dbReference type="EC" id="1.1.1.333" evidence="3"/>
<dbReference type="EMBL" id="CP041692">
    <property type="protein sequence ID" value="QDP95699.1"/>
    <property type="molecule type" value="Genomic_DNA"/>
</dbReference>